<protein>
    <recommendedName>
        <fullName evidence="1">Helix-turn-helix domain-containing protein</fullName>
    </recommendedName>
</protein>
<dbReference type="RefSeq" id="WP_014441391.1">
    <property type="nucleotide sequence ID" value="NC_017093.1"/>
</dbReference>
<reference evidence="2 3" key="1">
    <citation type="submission" date="2012-02" db="EMBL/GenBank/DDBJ databases">
        <title>Complete genome sequence of Actinoplanes missouriensis 431 (= NBRC 102363).</title>
        <authorList>
            <person name="Ohnishi Y."/>
            <person name="Ishikawa J."/>
            <person name="Sekine M."/>
            <person name="Hosoyama A."/>
            <person name="Harada T."/>
            <person name="Narita H."/>
            <person name="Hata T."/>
            <person name="Konno Y."/>
            <person name="Tutikane K."/>
            <person name="Fujita N."/>
            <person name="Horinouchi S."/>
            <person name="Hayakawa M."/>
        </authorList>
    </citation>
    <scope>NUCLEOTIDE SEQUENCE [LARGE SCALE GENOMIC DNA]</scope>
    <source>
        <strain evidence="3">ATCC 14538 / DSM 43046 / CBS 188.64 / JCM 3121 / NBRC 102363 / NCIMB 12654 / NRRL B-3342 / UNCC 431</strain>
    </source>
</reference>
<evidence type="ECO:0000313" key="2">
    <source>
        <dbReference type="EMBL" id="BAL86494.1"/>
    </source>
</evidence>
<dbReference type="EMBL" id="AP012319">
    <property type="protein sequence ID" value="BAL86494.1"/>
    <property type="molecule type" value="Genomic_DNA"/>
</dbReference>
<dbReference type="STRING" id="512565.AMIS_12740"/>
<dbReference type="KEGG" id="ams:AMIS_12740"/>
<dbReference type="AlphaFoldDB" id="I0H0F7"/>
<dbReference type="SUPFAM" id="SSF46955">
    <property type="entry name" value="Putative DNA-binding domain"/>
    <property type="match status" value="1"/>
</dbReference>
<evidence type="ECO:0000259" key="1">
    <source>
        <dbReference type="Pfam" id="PF12728"/>
    </source>
</evidence>
<feature type="domain" description="Helix-turn-helix" evidence="1">
    <location>
        <begin position="15"/>
        <end position="52"/>
    </location>
</feature>
<name>I0H0F7_ACTM4</name>
<proteinExistence type="predicted"/>
<evidence type="ECO:0000313" key="3">
    <source>
        <dbReference type="Proteomes" id="UP000007882"/>
    </source>
</evidence>
<dbReference type="InterPro" id="IPR009061">
    <property type="entry name" value="DNA-bd_dom_put_sf"/>
</dbReference>
<keyword evidence="3" id="KW-1185">Reference proteome</keyword>
<gene>
    <name evidence="2" type="ordered locus">AMIS_12740</name>
</gene>
<accession>I0H0F7</accession>
<dbReference type="InterPro" id="IPR041657">
    <property type="entry name" value="HTH_17"/>
</dbReference>
<dbReference type="Proteomes" id="UP000007882">
    <property type="component" value="Chromosome"/>
</dbReference>
<dbReference type="HOGENOM" id="CLU_2505349_0_0_11"/>
<dbReference type="PATRIC" id="fig|512565.3.peg.1279"/>
<organism evidence="2 3">
    <name type="scientific">Actinoplanes missouriensis (strain ATCC 14538 / DSM 43046 / CBS 188.64 / JCM 3121 / NBRC 102363 / NCIMB 12654 / NRRL B-3342 / UNCC 431)</name>
    <dbReference type="NCBI Taxonomy" id="512565"/>
    <lineage>
        <taxon>Bacteria</taxon>
        <taxon>Bacillati</taxon>
        <taxon>Actinomycetota</taxon>
        <taxon>Actinomycetes</taxon>
        <taxon>Micromonosporales</taxon>
        <taxon>Micromonosporaceae</taxon>
        <taxon>Actinoplanes</taxon>
    </lineage>
</organism>
<sequence>MPNRPDPFGAIPPDVLNTDELAERLGYGDVTIRDWAKKGIVPGKLLGKEWRFWWPSVVIALFYNGENDDHADGPATPPKPPPDLV</sequence>
<dbReference type="Pfam" id="PF12728">
    <property type="entry name" value="HTH_17"/>
    <property type="match status" value="1"/>
</dbReference>